<keyword evidence="5" id="KW-0460">Magnesium</keyword>
<evidence type="ECO:0000256" key="4">
    <source>
        <dbReference type="ARBA" id="ARBA00030169"/>
    </source>
</evidence>
<evidence type="ECO:0000256" key="2">
    <source>
        <dbReference type="ARBA" id="ARBA00016549"/>
    </source>
</evidence>
<gene>
    <name evidence="6" type="ORF">HTY61_17885</name>
</gene>
<dbReference type="InterPro" id="IPR036704">
    <property type="entry name" value="RraA/RraA-like_sf"/>
</dbReference>
<evidence type="ECO:0000256" key="1">
    <source>
        <dbReference type="ARBA" id="ARBA00001968"/>
    </source>
</evidence>
<keyword evidence="7" id="KW-1185">Reference proteome</keyword>
<sequence>MDNALFELLRSVNTPTVCDALANLHPNRAFTAYTQGTPLATAPDAPPLVGYACTGKIAGRTPSVEQPESVRERRLAYYRYMAAAPKPAIAVVEDLDGNEAVGAFWGEINATLHRAVGVSGVLTNGVVRDLGVLPDDFPIIAGSVGPSLAFAHVTGFGTPVKVFGLEVKPGDLVHADRHGAVVIPPDAVPALHEAITHLVGAERALVDAAREPGFDIAKLEHAWSKFEKTRR</sequence>
<dbReference type="Gene3D" id="3.50.30.40">
    <property type="entry name" value="Ribonuclease E inhibitor RraA/RraA-like"/>
    <property type="match status" value="1"/>
</dbReference>
<keyword evidence="5" id="KW-0479">Metal-binding</keyword>
<feature type="binding site" evidence="5">
    <location>
        <position position="129"/>
    </location>
    <ligand>
        <name>Mg(2+)</name>
        <dbReference type="ChEBI" id="CHEBI:18420"/>
    </ligand>
</feature>
<dbReference type="AlphaFoldDB" id="A0A6N1VKB3"/>
<dbReference type="Proteomes" id="UP000509367">
    <property type="component" value="Chromosome"/>
</dbReference>
<accession>A0A6N1VKB3</accession>
<evidence type="ECO:0000256" key="5">
    <source>
        <dbReference type="PIRSR" id="PIRSR605493-1"/>
    </source>
</evidence>
<dbReference type="GO" id="GO:0046872">
    <property type="term" value="F:metal ion binding"/>
    <property type="evidence" value="ECO:0007669"/>
    <property type="project" value="UniProtKB-KW"/>
</dbReference>
<comment type="cofactor">
    <cofactor evidence="1">
        <name>a divalent metal cation</name>
        <dbReference type="ChEBI" id="CHEBI:60240"/>
    </cofactor>
</comment>
<dbReference type="KEGG" id="orm:HTY61_17885"/>
<reference evidence="6 7" key="1">
    <citation type="submission" date="2020-06" db="EMBL/GenBank/DDBJ databases">
        <title>Oricola thermophila sp. nov. isolated from a tidal sediments.</title>
        <authorList>
            <person name="Kwon K.K."/>
            <person name="Yang S.-H."/>
            <person name="Park M.-J."/>
        </authorList>
    </citation>
    <scope>NUCLEOTIDE SEQUENCE [LARGE SCALE GENOMIC DNA]</scope>
    <source>
        <strain evidence="6 7">MEBiC13590</strain>
    </source>
</reference>
<dbReference type="SUPFAM" id="SSF89562">
    <property type="entry name" value="RraA-like"/>
    <property type="match status" value="1"/>
</dbReference>
<dbReference type="PANTHER" id="PTHR33254:SF4">
    <property type="entry name" value="4-HYDROXY-4-METHYL-2-OXOGLUTARATE ALDOLASE 3-RELATED"/>
    <property type="match status" value="1"/>
</dbReference>
<feature type="binding site" evidence="5">
    <location>
        <position position="128"/>
    </location>
    <ligand>
        <name>substrate</name>
    </ligand>
</feature>
<organism evidence="6 7">
    <name type="scientific">Oricola thermophila</name>
    <dbReference type="NCBI Taxonomy" id="2742145"/>
    <lineage>
        <taxon>Bacteria</taxon>
        <taxon>Pseudomonadati</taxon>
        <taxon>Pseudomonadota</taxon>
        <taxon>Alphaproteobacteria</taxon>
        <taxon>Hyphomicrobiales</taxon>
        <taxon>Ahrensiaceae</taxon>
        <taxon>Oricola</taxon>
    </lineage>
</organism>
<dbReference type="InterPro" id="IPR005493">
    <property type="entry name" value="RraA/RraA-like"/>
</dbReference>
<proteinExistence type="predicted"/>
<dbReference type="CDD" id="cd16841">
    <property type="entry name" value="RraA_family"/>
    <property type="match status" value="1"/>
</dbReference>
<comment type="cofactor">
    <cofactor evidence="5">
        <name>Mg(2+)</name>
        <dbReference type="ChEBI" id="CHEBI:18420"/>
    </cofactor>
</comment>
<dbReference type="Pfam" id="PF03737">
    <property type="entry name" value="RraA-like"/>
    <property type="match status" value="1"/>
</dbReference>
<protein>
    <recommendedName>
        <fullName evidence="2">Putative 4-hydroxy-4-methyl-2-oxoglutarate aldolase</fullName>
    </recommendedName>
    <alternativeName>
        <fullName evidence="3">Regulator of ribonuclease activity homolog</fullName>
    </alternativeName>
    <alternativeName>
        <fullName evidence="4">RraA-like protein</fullName>
    </alternativeName>
</protein>
<dbReference type="RefSeq" id="WP_175278076.1">
    <property type="nucleotide sequence ID" value="NZ_CP054836.1"/>
</dbReference>
<evidence type="ECO:0000313" key="6">
    <source>
        <dbReference type="EMBL" id="QKV20185.1"/>
    </source>
</evidence>
<evidence type="ECO:0000313" key="7">
    <source>
        <dbReference type="Proteomes" id="UP000509367"/>
    </source>
</evidence>
<name>A0A6N1VKB3_9HYPH</name>
<evidence type="ECO:0000256" key="3">
    <source>
        <dbReference type="ARBA" id="ARBA00029596"/>
    </source>
</evidence>
<dbReference type="PANTHER" id="PTHR33254">
    <property type="entry name" value="4-HYDROXY-4-METHYL-2-OXOGLUTARATE ALDOLASE 3-RELATED"/>
    <property type="match status" value="1"/>
</dbReference>
<dbReference type="EMBL" id="CP054836">
    <property type="protein sequence ID" value="QKV20185.1"/>
    <property type="molecule type" value="Genomic_DNA"/>
</dbReference>